<dbReference type="AlphaFoldDB" id="A0A7C2XYP4"/>
<evidence type="ECO:0000313" key="1">
    <source>
        <dbReference type="EMBL" id="HET97519.1"/>
    </source>
</evidence>
<accession>A0A7C2XYP4</accession>
<sequence>EMENGKRPIGKESAKKLAAALHCDYRRFL</sequence>
<protein>
    <submittedName>
        <fullName evidence="1">XRE family transcriptional regulator</fullName>
    </submittedName>
</protein>
<organism evidence="1">
    <name type="scientific">Desulfurivibrio alkaliphilus</name>
    <dbReference type="NCBI Taxonomy" id="427923"/>
    <lineage>
        <taxon>Bacteria</taxon>
        <taxon>Pseudomonadati</taxon>
        <taxon>Thermodesulfobacteriota</taxon>
        <taxon>Desulfobulbia</taxon>
        <taxon>Desulfobulbales</taxon>
        <taxon>Desulfobulbaceae</taxon>
        <taxon>Desulfurivibrio</taxon>
    </lineage>
</organism>
<feature type="non-terminal residue" evidence="1">
    <location>
        <position position="1"/>
    </location>
</feature>
<dbReference type="EMBL" id="DSDS01000049">
    <property type="protein sequence ID" value="HET97519.1"/>
    <property type="molecule type" value="Genomic_DNA"/>
</dbReference>
<name>A0A7C2XYP4_9BACT</name>
<gene>
    <name evidence="1" type="ORF">ENN98_02225</name>
</gene>
<comment type="caution">
    <text evidence="1">The sequence shown here is derived from an EMBL/GenBank/DDBJ whole genome shotgun (WGS) entry which is preliminary data.</text>
</comment>
<reference evidence="1" key="1">
    <citation type="journal article" date="2020" name="mSystems">
        <title>Genome- and Community-Level Interaction Insights into Carbon Utilization and Element Cycling Functions of Hydrothermarchaeota in Hydrothermal Sediment.</title>
        <authorList>
            <person name="Zhou Z."/>
            <person name="Liu Y."/>
            <person name="Xu W."/>
            <person name="Pan J."/>
            <person name="Luo Z.H."/>
            <person name="Li M."/>
        </authorList>
    </citation>
    <scope>NUCLEOTIDE SEQUENCE [LARGE SCALE GENOMIC DNA]</scope>
    <source>
        <strain evidence="1">SpSt-1224</strain>
    </source>
</reference>
<dbReference type="Proteomes" id="UP000885986">
    <property type="component" value="Unassembled WGS sequence"/>
</dbReference>
<proteinExistence type="predicted"/>